<evidence type="ECO:0000256" key="1">
    <source>
        <dbReference type="SAM" id="Phobius"/>
    </source>
</evidence>
<dbReference type="PANTHER" id="PTHR36009">
    <property type="match status" value="1"/>
</dbReference>
<protein>
    <submittedName>
        <fullName evidence="2">Uncharacterized protein</fullName>
    </submittedName>
</protein>
<proteinExistence type="predicted"/>
<dbReference type="Proteomes" id="UP000664859">
    <property type="component" value="Unassembled WGS sequence"/>
</dbReference>
<dbReference type="PANTHER" id="PTHR36009:SF3">
    <property type="entry name" value="TRANSMEMBRANE PROTEIN"/>
    <property type="match status" value="1"/>
</dbReference>
<gene>
    <name evidence="2" type="ORF">JKP88DRAFT_349377</name>
</gene>
<keyword evidence="1" id="KW-0812">Transmembrane</keyword>
<keyword evidence="1" id="KW-1133">Transmembrane helix</keyword>
<sequence>MIADLISNPFDPQINALFLVIFNALGIMPAVFAQLLLPASKDQKPVPAAPFVLGSFAGGLFLLGPYLALRQYRPRVDETSLGGLAKATNSKIGGVLTLVSACGLVAYAVQSGALATLPEFLTLFNAQTLVHVSTVDLSLLSLVMWEPMLEDMRRRGAYTDGSGSQKLKLAAFCAIPVLGPAAYVATRPPLLPLDE</sequence>
<keyword evidence="3" id="KW-1185">Reference proteome</keyword>
<dbReference type="AlphaFoldDB" id="A0A836CCP9"/>
<dbReference type="OrthoDB" id="47210at2759"/>
<organism evidence="2 3">
    <name type="scientific">Tribonema minus</name>
    <dbReference type="NCBI Taxonomy" id="303371"/>
    <lineage>
        <taxon>Eukaryota</taxon>
        <taxon>Sar</taxon>
        <taxon>Stramenopiles</taxon>
        <taxon>Ochrophyta</taxon>
        <taxon>PX clade</taxon>
        <taxon>Xanthophyceae</taxon>
        <taxon>Tribonematales</taxon>
        <taxon>Tribonemataceae</taxon>
        <taxon>Tribonema</taxon>
    </lineage>
</organism>
<feature type="transmembrane region" description="Helical" evidence="1">
    <location>
        <begin position="49"/>
        <end position="69"/>
    </location>
</feature>
<reference evidence="2" key="1">
    <citation type="submission" date="2021-02" db="EMBL/GenBank/DDBJ databases">
        <title>First Annotated Genome of the Yellow-green Alga Tribonema minus.</title>
        <authorList>
            <person name="Mahan K.M."/>
        </authorList>
    </citation>
    <scope>NUCLEOTIDE SEQUENCE</scope>
    <source>
        <strain evidence="2">UTEX B ZZ1240</strain>
    </source>
</reference>
<dbReference type="EMBL" id="JAFCMP010000357">
    <property type="protein sequence ID" value="KAG5180792.1"/>
    <property type="molecule type" value="Genomic_DNA"/>
</dbReference>
<evidence type="ECO:0000313" key="3">
    <source>
        <dbReference type="Proteomes" id="UP000664859"/>
    </source>
</evidence>
<feature type="transmembrane region" description="Helical" evidence="1">
    <location>
        <begin position="16"/>
        <end position="37"/>
    </location>
</feature>
<feature type="transmembrane region" description="Helical" evidence="1">
    <location>
        <begin position="90"/>
        <end position="109"/>
    </location>
</feature>
<name>A0A836CCP9_9STRA</name>
<accession>A0A836CCP9</accession>
<evidence type="ECO:0000313" key="2">
    <source>
        <dbReference type="EMBL" id="KAG5180792.1"/>
    </source>
</evidence>
<comment type="caution">
    <text evidence="2">The sequence shown here is derived from an EMBL/GenBank/DDBJ whole genome shotgun (WGS) entry which is preliminary data.</text>
</comment>
<keyword evidence="1" id="KW-0472">Membrane</keyword>